<evidence type="ECO:0000313" key="2">
    <source>
        <dbReference type="EMBL" id="KAA3440838.1"/>
    </source>
</evidence>
<dbReference type="SUPFAM" id="SSF54427">
    <property type="entry name" value="NTF2-like"/>
    <property type="match status" value="1"/>
</dbReference>
<dbReference type="AlphaFoldDB" id="A0A5B6TWC8"/>
<dbReference type="PROSITE" id="PS51819">
    <property type="entry name" value="VOC"/>
    <property type="match status" value="1"/>
</dbReference>
<keyword evidence="3" id="KW-1185">Reference proteome</keyword>
<comment type="caution">
    <text evidence="2">The sequence shown here is derived from an EMBL/GenBank/DDBJ whole genome shotgun (WGS) entry which is preliminary data.</text>
</comment>
<dbReference type="InterPro" id="IPR004360">
    <property type="entry name" value="Glyas_Fos-R_dOase_dom"/>
</dbReference>
<protein>
    <recommendedName>
        <fullName evidence="1">VOC domain-containing protein</fullName>
    </recommendedName>
</protein>
<name>A0A5B6TWC8_9BACT</name>
<feature type="domain" description="VOC" evidence="1">
    <location>
        <begin position="2"/>
        <end position="113"/>
    </location>
</feature>
<proteinExistence type="predicted"/>
<dbReference type="Proteomes" id="UP000324133">
    <property type="component" value="Unassembled WGS sequence"/>
</dbReference>
<dbReference type="InterPro" id="IPR029068">
    <property type="entry name" value="Glyas_Bleomycin-R_OHBP_Dase"/>
</dbReference>
<dbReference type="EMBL" id="VKKY01000001">
    <property type="protein sequence ID" value="KAA3440838.1"/>
    <property type="molecule type" value="Genomic_DNA"/>
</dbReference>
<dbReference type="SUPFAM" id="SSF54593">
    <property type="entry name" value="Glyoxalase/Bleomycin resistance protein/Dihydroxybiphenyl dioxygenase"/>
    <property type="match status" value="1"/>
</dbReference>
<organism evidence="2 3">
    <name type="scientific">Rufibacter hautae</name>
    <dbReference type="NCBI Taxonomy" id="2595005"/>
    <lineage>
        <taxon>Bacteria</taxon>
        <taxon>Pseudomonadati</taxon>
        <taxon>Bacteroidota</taxon>
        <taxon>Cytophagia</taxon>
        <taxon>Cytophagales</taxon>
        <taxon>Hymenobacteraceae</taxon>
        <taxon>Rufibacter</taxon>
    </lineage>
</organism>
<accession>A0A5B6TWC8</accession>
<dbReference type="OrthoDB" id="9810880at2"/>
<dbReference type="Gene3D" id="3.10.450.50">
    <property type="match status" value="1"/>
</dbReference>
<dbReference type="Gene3D" id="3.10.180.10">
    <property type="entry name" value="2,3-Dihydroxybiphenyl 1,2-Dioxygenase, domain 1"/>
    <property type="match status" value="1"/>
</dbReference>
<evidence type="ECO:0000313" key="3">
    <source>
        <dbReference type="Proteomes" id="UP000324133"/>
    </source>
</evidence>
<reference evidence="2 3" key="1">
    <citation type="submission" date="2019-07" db="EMBL/GenBank/DDBJ databases">
        <title>Rufibacter sp. nov., isolated from lake sediment.</title>
        <authorList>
            <person name="Qu J.-H."/>
        </authorList>
    </citation>
    <scope>NUCLEOTIDE SEQUENCE [LARGE SCALE GENOMIC DNA]</scope>
    <source>
        <strain evidence="2 3">NBS58-1</strain>
    </source>
</reference>
<dbReference type="InterPro" id="IPR037523">
    <property type="entry name" value="VOC_core"/>
</dbReference>
<dbReference type="Pfam" id="PF00903">
    <property type="entry name" value="Glyoxalase"/>
    <property type="match status" value="1"/>
</dbReference>
<evidence type="ECO:0000259" key="1">
    <source>
        <dbReference type="PROSITE" id="PS51819"/>
    </source>
</evidence>
<gene>
    <name evidence="2" type="ORF">FOA19_03345</name>
</gene>
<sequence>MALNQVTVSVHQVPEAVTFYKNLGLHLIVQSPHYARFVCPDGLSTFSVHLHQEGTFQPSTTTVYFECAQLDQQVLSLKEKGYVFEQELKDQSWGWREAYLRDPSGNLICLYYAGETRVNPAWRLPESKHQHFLTESRVIHWLDAMQTALGENNAVALQSLFTADVRLLESPFAAPIFGSAKIKQHWDKVMGLYANVSYNLVGVQGNVGYAQLEGTWGISDSVVYSAMLALRFNPAGLCIEVVVWGGPTISRGAMLKNVSRQVPEN</sequence>
<dbReference type="InterPro" id="IPR032710">
    <property type="entry name" value="NTF2-like_dom_sf"/>
</dbReference>